<proteinExistence type="predicted"/>
<dbReference type="EMBL" id="OV170231">
    <property type="protein sequence ID" value="CAH0716843.1"/>
    <property type="molecule type" value="Genomic_DNA"/>
</dbReference>
<gene>
    <name evidence="5" type="ORF">BINO364_LOCUS3529</name>
</gene>
<feature type="compositionally biased region" description="Basic and acidic residues" evidence="3">
    <location>
        <begin position="245"/>
        <end position="256"/>
    </location>
</feature>
<feature type="region of interest" description="Disordered" evidence="3">
    <location>
        <begin position="175"/>
        <end position="203"/>
    </location>
</feature>
<dbReference type="InterPro" id="IPR001079">
    <property type="entry name" value="Galectin_CRD"/>
</dbReference>
<dbReference type="SMART" id="SM00276">
    <property type="entry name" value="GLECT"/>
    <property type="match status" value="1"/>
</dbReference>
<dbReference type="Proteomes" id="UP000838878">
    <property type="component" value="Chromosome 11"/>
</dbReference>
<feature type="region of interest" description="Disordered" evidence="3">
    <location>
        <begin position="245"/>
        <end position="274"/>
    </location>
</feature>
<dbReference type="Gene3D" id="2.60.120.200">
    <property type="match status" value="1"/>
</dbReference>
<evidence type="ECO:0000313" key="5">
    <source>
        <dbReference type="EMBL" id="CAH0716843.1"/>
    </source>
</evidence>
<evidence type="ECO:0000313" key="6">
    <source>
        <dbReference type="Proteomes" id="UP000838878"/>
    </source>
</evidence>
<dbReference type="SUPFAM" id="SSF49899">
    <property type="entry name" value="Concanavalin A-like lectins/glucanases"/>
    <property type="match status" value="1"/>
</dbReference>
<name>A0A8J9V7L7_9NEOP</name>
<reference evidence="5" key="1">
    <citation type="submission" date="2021-12" db="EMBL/GenBank/DDBJ databases">
        <authorList>
            <person name="Martin H S."/>
        </authorList>
    </citation>
    <scope>NUCLEOTIDE SEQUENCE</scope>
</reference>
<dbReference type="GO" id="GO:0030246">
    <property type="term" value="F:carbohydrate binding"/>
    <property type="evidence" value="ECO:0007669"/>
    <property type="project" value="UniProtKB-UniRule"/>
</dbReference>
<sequence>MPVFTANIPGVLKIGDRIEIGGRIKENARKMSVNLCAQEGEEPRDVVLHFDVRFHRDNIISLSRRNGVWIGSGNLDTNYNMFVPGTVFRIIFEVKDTDVITIYCQGKFHSNFLPKIPLTMARYLVAWADVERVTHCYFHMTGKGIGDEAPEPIIKPSQSPRLGVAPALVGEAKRCPRIHKKPSPGSPQIHSSNESSDDEIKSRKEGRADKYFYDALMCQPPEPKFGLPEMKYREHRNKPEFSRKYKEYSDTEKNDTDISEEVASKNMDSSVAESQDFLPELDLKKRVIRRGKFAPFAQVVNFMGKNGRRN</sequence>
<keyword evidence="1 2" id="KW-0430">Lectin</keyword>
<evidence type="ECO:0000256" key="2">
    <source>
        <dbReference type="RuleBase" id="RU102079"/>
    </source>
</evidence>
<dbReference type="PROSITE" id="PS51304">
    <property type="entry name" value="GALECTIN"/>
    <property type="match status" value="1"/>
</dbReference>
<dbReference type="OrthoDB" id="8443340at2759"/>
<feature type="non-terminal residue" evidence="5">
    <location>
        <position position="310"/>
    </location>
</feature>
<evidence type="ECO:0000256" key="1">
    <source>
        <dbReference type="ARBA" id="ARBA00022734"/>
    </source>
</evidence>
<protein>
    <recommendedName>
        <fullName evidence="2">Galectin</fullName>
    </recommendedName>
</protein>
<organism evidence="5 6">
    <name type="scientific">Brenthis ino</name>
    <name type="common">lesser marbled fritillary</name>
    <dbReference type="NCBI Taxonomy" id="405034"/>
    <lineage>
        <taxon>Eukaryota</taxon>
        <taxon>Metazoa</taxon>
        <taxon>Ecdysozoa</taxon>
        <taxon>Arthropoda</taxon>
        <taxon>Hexapoda</taxon>
        <taxon>Insecta</taxon>
        <taxon>Pterygota</taxon>
        <taxon>Neoptera</taxon>
        <taxon>Endopterygota</taxon>
        <taxon>Lepidoptera</taxon>
        <taxon>Glossata</taxon>
        <taxon>Ditrysia</taxon>
        <taxon>Papilionoidea</taxon>
        <taxon>Nymphalidae</taxon>
        <taxon>Heliconiinae</taxon>
        <taxon>Argynnini</taxon>
        <taxon>Brenthis</taxon>
    </lineage>
</organism>
<dbReference type="AlphaFoldDB" id="A0A8J9V7L7"/>
<evidence type="ECO:0000259" key="4">
    <source>
        <dbReference type="PROSITE" id="PS51304"/>
    </source>
</evidence>
<keyword evidence="6" id="KW-1185">Reference proteome</keyword>
<dbReference type="InterPro" id="IPR013320">
    <property type="entry name" value="ConA-like_dom_sf"/>
</dbReference>
<accession>A0A8J9V7L7</accession>
<evidence type="ECO:0000256" key="3">
    <source>
        <dbReference type="SAM" id="MobiDB-lite"/>
    </source>
</evidence>
<dbReference type="Pfam" id="PF00337">
    <property type="entry name" value="Gal-bind_lectin"/>
    <property type="match status" value="1"/>
</dbReference>
<feature type="domain" description="Galectin" evidence="4">
    <location>
        <begin position="4"/>
        <end position="139"/>
    </location>
</feature>
<dbReference type="SMART" id="SM00908">
    <property type="entry name" value="Gal-bind_lectin"/>
    <property type="match status" value="1"/>
</dbReference>